<evidence type="ECO:0000256" key="3">
    <source>
        <dbReference type="ARBA" id="ARBA00022801"/>
    </source>
</evidence>
<name>A0A0C2R896_9BACL</name>
<dbReference type="STRING" id="135826.KP77_25670"/>
<dbReference type="GO" id="GO:0004540">
    <property type="term" value="F:RNA nuclease activity"/>
    <property type="evidence" value="ECO:0007669"/>
    <property type="project" value="InterPro"/>
</dbReference>
<dbReference type="InterPro" id="IPR052379">
    <property type="entry name" value="Type_VII_TA_RNase"/>
</dbReference>
<dbReference type="GO" id="GO:0110001">
    <property type="term" value="C:toxin-antitoxin complex"/>
    <property type="evidence" value="ECO:0007669"/>
    <property type="project" value="InterPro"/>
</dbReference>
<evidence type="ECO:0000256" key="2">
    <source>
        <dbReference type="ARBA" id="ARBA00022722"/>
    </source>
</evidence>
<comment type="caution">
    <text evidence="5">The sequence shown here is derived from an EMBL/GenBank/DDBJ whole genome shotgun (WGS) entry which is preliminary data.</text>
</comment>
<evidence type="ECO:0000313" key="5">
    <source>
        <dbReference type="EMBL" id="KIL46440.1"/>
    </source>
</evidence>
<proteinExistence type="inferred from homology"/>
<protein>
    <recommendedName>
        <fullName evidence="7">DUF86 domain-containing protein</fullName>
    </recommendedName>
</protein>
<reference evidence="5 6" key="1">
    <citation type="submission" date="2015-01" db="EMBL/GenBank/DDBJ databases">
        <title>Genome sequence of Jeotgalibacillus alimentarius.</title>
        <authorList>
            <person name="Goh K.M."/>
            <person name="Chan K.-G."/>
            <person name="Yaakop A.S."/>
            <person name="Ee R."/>
            <person name="Gan H.M."/>
            <person name="Chan C.S."/>
        </authorList>
    </citation>
    <scope>NUCLEOTIDE SEQUENCE [LARGE SCALE GENOMIC DNA]</scope>
    <source>
        <strain evidence="5 6">YKJ-13</strain>
    </source>
</reference>
<dbReference type="GO" id="GO:0016787">
    <property type="term" value="F:hydrolase activity"/>
    <property type="evidence" value="ECO:0007669"/>
    <property type="project" value="UniProtKB-KW"/>
</dbReference>
<dbReference type="Gene3D" id="1.20.120.580">
    <property type="entry name" value="bsu32300-like"/>
    <property type="match status" value="1"/>
</dbReference>
<keyword evidence="1" id="KW-1277">Toxin-antitoxin system</keyword>
<evidence type="ECO:0000256" key="4">
    <source>
        <dbReference type="ARBA" id="ARBA00024207"/>
    </source>
</evidence>
<evidence type="ECO:0000313" key="6">
    <source>
        <dbReference type="Proteomes" id="UP000031950"/>
    </source>
</evidence>
<keyword evidence="2" id="KW-0540">Nuclease</keyword>
<accession>A0A0C2R896</accession>
<dbReference type="EMBL" id="JXRQ01000025">
    <property type="protein sequence ID" value="KIL46440.1"/>
    <property type="molecule type" value="Genomic_DNA"/>
</dbReference>
<gene>
    <name evidence="5" type="ORF">KP77_25670</name>
</gene>
<keyword evidence="3" id="KW-0378">Hydrolase</keyword>
<dbReference type="PANTHER" id="PTHR33397">
    <property type="entry name" value="UPF0331 PROTEIN YUTE"/>
    <property type="match status" value="1"/>
</dbReference>
<keyword evidence="6" id="KW-1185">Reference proteome</keyword>
<dbReference type="InterPro" id="IPR037038">
    <property type="entry name" value="HepT-like_sf"/>
</dbReference>
<dbReference type="Proteomes" id="UP000031950">
    <property type="component" value="Unassembled WGS sequence"/>
</dbReference>
<sequence>MPKNLKACGTLETDILMESEENMYFVDRETIEQTLVFMEEQLAFLQQHTTWDTKIGQLALERSLHTVIESIIDVGNSMIDGFIMRDPGSYEDIVDILEDEKVIGKDMHGDLVNAVKLRKHLVQEFTQVDHQMCIDTFSSSEKALLAFAPAVRNYLENELGPVSAFRR</sequence>
<evidence type="ECO:0008006" key="7">
    <source>
        <dbReference type="Google" id="ProtNLM"/>
    </source>
</evidence>
<evidence type="ECO:0000256" key="1">
    <source>
        <dbReference type="ARBA" id="ARBA00022649"/>
    </source>
</evidence>
<organism evidence="5 6">
    <name type="scientific">Jeotgalibacillus alimentarius</name>
    <dbReference type="NCBI Taxonomy" id="135826"/>
    <lineage>
        <taxon>Bacteria</taxon>
        <taxon>Bacillati</taxon>
        <taxon>Bacillota</taxon>
        <taxon>Bacilli</taxon>
        <taxon>Bacillales</taxon>
        <taxon>Caryophanaceae</taxon>
        <taxon>Jeotgalibacillus</taxon>
    </lineage>
</organism>
<comment type="similarity">
    <text evidence="4">Belongs to the HepT RNase toxin family.</text>
</comment>
<dbReference type="InterPro" id="IPR008201">
    <property type="entry name" value="HepT-like"/>
</dbReference>
<dbReference type="AlphaFoldDB" id="A0A0C2R896"/>
<dbReference type="Pfam" id="PF01934">
    <property type="entry name" value="HepT-like"/>
    <property type="match status" value="1"/>
</dbReference>
<dbReference type="PANTHER" id="PTHR33397:SF5">
    <property type="entry name" value="RNASE YUTE-RELATED"/>
    <property type="match status" value="1"/>
</dbReference>
<dbReference type="PATRIC" id="fig|135826.4.peg.2553"/>